<dbReference type="Gene3D" id="1.20.1280.270">
    <property type="match status" value="1"/>
</dbReference>
<accession>A0A8S1IVJ6</accession>
<evidence type="ECO:0000256" key="6">
    <source>
        <dbReference type="ARBA" id="ARBA00022964"/>
    </source>
</evidence>
<feature type="region of interest" description="Disordered" evidence="13">
    <location>
        <begin position="346"/>
        <end position="424"/>
    </location>
</feature>
<comment type="similarity">
    <text evidence="3">Belongs to the JARID1 histone demethylase family.</text>
</comment>
<keyword evidence="4" id="KW-0479">Metal-binding</keyword>
<evidence type="ECO:0000256" key="12">
    <source>
        <dbReference type="ARBA" id="ARBA00038068"/>
    </source>
</evidence>
<protein>
    <recommendedName>
        <fullName evidence="14">JmjC domain-containing protein</fullName>
    </recommendedName>
</protein>
<dbReference type="GO" id="GO:0033749">
    <property type="term" value="F:histone H4R3 demethylase activity"/>
    <property type="evidence" value="ECO:0007669"/>
    <property type="project" value="TreeGrafter"/>
</dbReference>
<comment type="cofactor">
    <cofactor evidence="1">
        <name>Fe(2+)</name>
        <dbReference type="ChEBI" id="CHEBI:29033"/>
    </cofactor>
</comment>
<evidence type="ECO:0000256" key="13">
    <source>
        <dbReference type="SAM" id="MobiDB-lite"/>
    </source>
</evidence>
<evidence type="ECO:0000256" key="8">
    <source>
        <dbReference type="ARBA" id="ARBA00023004"/>
    </source>
</evidence>
<sequence>MGETSPREEIEKKICTAKRAARSELSISRREWCKNGYAHSNVLSTDGLLDVAERTRCQDLSVSDFVKLYEQPRLPVVITGLADAWPAKNEWTEHHLEERFGQHRFKVGTDDDGYAVRLELCHFLHYMQSPNHALVDDSPLYIFDATFGDRHSSRSMLNDYKIPPYFREDLFQFAGKHRRPPHRWFVMGPARSGSSLHIDPLATNAWNTLIKGRKRWALFPPGTPKKAVLPSILGVDSEAVSWFYHVYPYTQSADWPTAKPIDIIQEAGETVFVPGGWWHAVLNLETTIAVTHNYASSSNFLRVWKHSLRSRPKMSAKWLLALRQQRSDLAAIAQENRDRDCLGAFTHSSTSSSSSCSTSSSSSTSTSTSSSSTSSSSCSSSTSSSTSSTSTSTSSEGCPNSVEVADDSHTAKRRKTEDSCRGDG</sequence>
<evidence type="ECO:0000259" key="14">
    <source>
        <dbReference type="PROSITE" id="PS51184"/>
    </source>
</evidence>
<dbReference type="AlphaFoldDB" id="A0A8S1IVJ6"/>
<keyword evidence="5" id="KW-0156">Chromatin regulator</keyword>
<dbReference type="SMART" id="SM00558">
    <property type="entry name" value="JmjC"/>
    <property type="match status" value="1"/>
</dbReference>
<organism evidence="15 16">
    <name type="scientific">Ostreobium quekettii</name>
    <dbReference type="NCBI Taxonomy" id="121088"/>
    <lineage>
        <taxon>Eukaryota</taxon>
        <taxon>Viridiplantae</taxon>
        <taxon>Chlorophyta</taxon>
        <taxon>core chlorophytes</taxon>
        <taxon>Ulvophyceae</taxon>
        <taxon>TCBD clade</taxon>
        <taxon>Bryopsidales</taxon>
        <taxon>Ostreobineae</taxon>
        <taxon>Ostreobiaceae</taxon>
        <taxon>Ostreobium</taxon>
    </lineage>
</organism>
<comment type="subcellular location">
    <subcellularLocation>
        <location evidence="2">Nucleus</location>
    </subcellularLocation>
</comment>
<evidence type="ECO:0000313" key="16">
    <source>
        <dbReference type="Proteomes" id="UP000708148"/>
    </source>
</evidence>
<comment type="similarity">
    <text evidence="12">Belongs to the JMJD6 family.</text>
</comment>
<dbReference type="PANTHER" id="PTHR12480">
    <property type="entry name" value="ARGININE DEMETHYLASE AND LYSYL-HYDROXYLASE JMJD"/>
    <property type="match status" value="1"/>
</dbReference>
<evidence type="ECO:0000256" key="1">
    <source>
        <dbReference type="ARBA" id="ARBA00001954"/>
    </source>
</evidence>
<keyword evidence="9" id="KW-0805">Transcription regulation</keyword>
<feature type="compositionally biased region" description="Basic and acidic residues" evidence="13">
    <location>
        <begin position="406"/>
        <end position="424"/>
    </location>
</feature>
<name>A0A8S1IVJ6_9CHLO</name>
<keyword evidence="16" id="KW-1185">Reference proteome</keyword>
<evidence type="ECO:0000256" key="4">
    <source>
        <dbReference type="ARBA" id="ARBA00022723"/>
    </source>
</evidence>
<gene>
    <name evidence="15" type="ORF">OSTQU699_LOCUS3504</name>
</gene>
<evidence type="ECO:0000256" key="3">
    <source>
        <dbReference type="ARBA" id="ARBA00006801"/>
    </source>
</evidence>
<dbReference type="Gene3D" id="2.60.120.650">
    <property type="entry name" value="Cupin"/>
    <property type="match status" value="1"/>
</dbReference>
<dbReference type="InterPro" id="IPR050910">
    <property type="entry name" value="JMJD6_ArgDemeth/LysHydrox"/>
</dbReference>
<evidence type="ECO:0000256" key="5">
    <source>
        <dbReference type="ARBA" id="ARBA00022853"/>
    </source>
</evidence>
<dbReference type="GO" id="GO:0046872">
    <property type="term" value="F:metal ion binding"/>
    <property type="evidence" value="ECO:0007669"/>
    <property type="project" value="UniProtKB-KW"/>
</dbReference>
<evidence type="ECO:0000313" key="15">
    <source>
        <dbReference type="EMBL" id="CAD7698143.1"/>
    </source>
</evidence>
<dbReference type="Proteomes" id="UP000708148">
    <property type="component" value="Unassembled WGS sequence"/>
</dbReference>
<keyword evidence="11" id="KW-0539">Nucleus</keyword>
<evidence type="ECO:0000256" key="9">
    <source>
        <dbReference type="ARBA" id="ARBA00023015"/>
    </source>
</evidence>
<feature type="compositionally biased region" description="Low complexity" evidence="13">
    <location>
        <begin position="348"/>
        <end position="395"/>
    </location>
</feature>
<dbReference type="GO" id="GO:0005737">
    <property type="term" value="C:cytoplasm"/>
    <property type="evidence" value="ECO:0007669"/>
    <property type="project" value="TreeGrafter"/>
</dbReference>
<keyword evidence="7" id="KW-0560">Oxidoreductase</keyword>
<dbReference type="Pfam" id="PF13621">
    <property type="entry name" value="Cupin_8"/>
    <property type="match status" value="1"/>
</dbReference>
<evidence type="ECO:0000256" key="10">
    <source>
        <dbReference type="ARBA" id="ARBA00023163"/>
    </source>
</evidence>
<dbReference type="InterPro" id="IPR041667">
    <property type="entry name" value="Cupin_8"/>
</dbReference>
<dbReference type="SUPFAM" id="SSF51197">
    <property type="entry name" value="Clavaminate synthase-like"/>
    <property type="match status" value="1"/>
</dbReference>
<keyword evidence="6" id="KW-0223">Dioxygenase</keyword>
<evidence type="ECO:0000256" key="7">
    <source>
        <dbReference type="ARBA" id="ARBA00023002"/>
    </source>
</evidence>
<keyword evidence="10" id="KW-0804">Transcription</keyword>
<dbReference type="GO" id="GO:0005634">
    <property type="term" value="C:nucleus"/>
    <property type="evidence" value="ECO:0007669"/>
    <property type="project" value="UniProtKB-SubCell"/>
</dbReference>
<comment type="caution">
    <text evidence="15">The sequence shown here is derived from an EMBL/GenBank/DDBJ whole genome shotgun (WGS) entry which is preliminary data.</text>
</comment>
<evidence type="ECO:0000256" key="11">
    <source>
        <dbReference type="ARBA" id="ARBA00023242"/>
    </source>
</evidence>
<dbReference type="OrthoDB" id="424465at2759"/>
<feature type="domain" description="JmjC" evidence="14">
    <location>
        <begin position="151"/>
        <end position="311"/>
    </location>
</feature>
<dbReference type="PROSITE" id="PS51184">
    <property type="entry name" value="JMJC"/>
    <property type="match status" value="1"/>
</dbReference>
<dbReference type="PANTHER" id="PTHR12480:SF32">
    <property type="entry name" value="BIFUNCTIONAL ARGININE DEMETHYLASE AND LYSYL-HYDROXYLASE JMJD6"/>
    <property type="match status" value="1"/>
</dbReference>
<proteinExistence type="inferred from homology"/>
<dbReference type="InterPro" id="IPR003347">
    <property type="entry name" value="JmjC_dom"/>
</dbReference>
<evidence type="ECO:0000256" key="2">
    <source>
        <dbReference type="ARBA" id="ARBA00004123"/>
    </source>
</evidence>
<reference evidence="15" key="1">
    <citation type="submission" date="2020-12" db="EMBL/GenBank/DDBJ databases">
        <authorList>
            <person name="Iha C."/>
        </authorList>
    </citation>
    <scope>NUCLEOTIDE SEQUENCE</scope>
</reference>
<keyword evidence="8" id="KW-0408">Iron</keyword>
<dbReference type="GO" id="GO:0106140">
    <property type="term" value="F:P-TEFb complex binding"/>
    <property type="evidence" value="ECO:0007669"/>
    <property type="project" value="TreeGrafter"/>
</dbReference>
<dbReference type="EMBL" id="CAJHUC010000768">
    <property type="protein sequence ID" value="CAD7698143.1"/>
    <property type="molecule type" value="Genomic_DNA"/>
</dbReference>